<dbReference type="SUPFAM" id="SSF57701">
    <property type="entry name" value="Zn2/Cys6 DNA-binding domain"/>
    <property type="match status" value="1"/>
</dbReference>
<dbReference type="GO" id="GO:0003677">
    <property type="term" value="F:DNA binding"/>
    <property type="evidence" value="ECO:0007669"/>
    <property type="project" value="UniProtKB-KW"/>
</dbReference>
<dbReference type="PANTHER" id="PTHR46910:SF1">
    <property type="entry name" value="MISCELLANEOUS ZN(II)2CYS6 TRANSCRIPTION FACTOR (EUROFUNG)-RELATED"/>
    <property type="match status" value="1"/>
</dbReference>
<dbReference type="InterPro" id="IPR050987">
    <property type="entry name" value="AtrR-like"/>
</dbReference>
<evidence type="ECO:0000313" key="8">
    <source>
        <dbReference type="EMBL" id="KAH8693656.1"/>
    </source>
</evidence>
<dbReference type="CDD" id="cd00067">
    <property type="entry name" value="GAL4"/>
    <property type="match status" value="1"/>
</dbReference>
<feature type="compositionally biased region" description="Basic and acidic residues" evidence="6">
    <location>
        <begin position="54"/>
        <end position="63"/>
    </location>
</feature>
<keyword evidence="1" id="KW-0479">Metal-binding</keyword>
<dbReference type="CDD" id="cd12148">
    <property type="entry name" value="fungal_TF_MHR"/>
    <property type="match status" value="1"/>
</dbReference>
<keyword evidence="4" id="KW-0804">Transcription</keyword>
<evidence type="ECO:0000256" key="4">
    <source>
        <dbReference type="ARBA" id="ARBA00023163"/>
    </source>
</evidence>
<evidence type="ECO:0000256" key="2">
    <source>
        <dbReference type="ARBA" id="ARBA00023015"/>
    </source>
</evidence>
<dbReference type="Pfam" id="PF04082">
    <property type="entry name" value="Fungal_trans"/>
    <property type="match status" value="1"/>
</dbReference>
<feature type="compositionally biased region" description="Polar residues" evidence="6">
    <location>
        <begin position="69"/>
        <end position="85"/>
    </location>
</feature>
<dbReference type="SMART" id="SM00066">
    <property type="entry name" value="GAL4"/>
    <property type="match status" value="1"/>
</dbReference>
<dbReference type="PROSITE" id="PS50048">
    <property type="entry name" value="ZN2_CY6_FUNGAL_2"/>
    <property type="match status" value="1"/>
</dbReference>
<dbReference type="GO" id="GO:0000981">
    <property type="term" value="F:DNA-binding transcription factor activity, RNA polymerase II-specific"/>
    <property type="evidence" value="ECO:0007669"/>
    <property type="project" value="InterPro"/>
</dbReference>
<dbReference type="GO" id="GO:0006351">
    <property type="term" value="P:DNA-templated transcription"/>
    <property type="evidence" value="ECO:0007669"/>
    <property type="project" value="InterPro"/>
</dbReference>
<organism evidence="8 9">
    <name type="scientific">Talaromyces proteolyticus</name>
    <dbReference type="NCBI Taxonomy" id="1131652"/>
    <lineage>
        <taxon>Eukaryota</taxon>
        <taxon>Fungi</taxon>
        <taxon>Dikarya</taxon>
        <taxon>Ascomycota</taxon>
        <taxon>Pezizomycotina</taxon>
        <taxon>Eurotiomycetes</taxon>
        <taxon>Eurotiomycetidae</taxon>
        <taxon>Eurotiales</taxon>
        <taxon>Trichocomaceae</taxon>
        <taxon>Talaromyces</taxon>
        <taxon>Talaromyces sect. Bacilispori</taxon>
    </lineage>
</organism>
<dbReference type="GO" id="GO:0008270">
    <property type="term" value="F:zinc ion binding"/>
    <property type="evidence" value="ECO:0007669"/>
    <property type="project" value="InterPro"/>
</dbReference>
<dbReference type="RefSeq" id="XP_046069326.1">
    <property type="nucleotide sequence ID" value="XM_046220727.1"/>
</dbReference>
<dbReference type="AlphaFoldDB" id="A0AAD4PY39"/>
<protein>
    <recommendedName>
        <fullName evidence="7">Zn(2)-C6 fungal-type domain-containing protein</fullName>
    </recommendedName>
</protein>
<comment type="caution">
    <text evidence="8">The sequence shown here is derived from an EMBL/GenBank/DDBJ whole genome shotgun (WGS) entry which is preliminary data.</text>
</comment>
<evidence type="ECO:0000256" key="5">
    <source>
        <dbReference type="ARBA" id="ARBA00023242"/>
    </source>
</evidence>
<dbReference type="Gene3D" id="4.10.240.10">
    <property type="entry name" value="Zn(2)-C6 fungal-type DNA-binding domain"/>
    <property type="match status" value="1"/>
</dbReference>
<dbReference type="GeneID" id="70251014"/>
<dbReference type="InterPro" id="IPR001138">
    <property type="entry name" value="Zn2Cys6_DnaBD"/>
</dbReference>
<evidence type="ECO:0000256" key="1">
    <source>
        <dbReference type="ARBA" id="ARBA00022723"/>
    </source>
</evidence>
<evidence type="ECO:0000313" key="9">
    <source>
        <dbReference type="Proteomes" id="UP001201262"/>
    </source>
</evidence>
<evidence type="ECO:0000259" key="7">
    <source>
        <dbReference type="PROSITE" id="PS50048"/>
    </source>
</evidence>
<evidence type="ECO:0000256" key="3">
    <source>
        <dbReference type="ARBA" id="ARBA00023125"/>
    </source>
</evidence>
<sequence length="657" mass="74253">MKLRRGLERESCDFCYRRKVKCDRSARANLGYSACSQCDLRRVPCHIDNSGDLRKQKREDRSNIHHRASSSQIQISDPARDTTSVDSDRPLLSLTSTHLLATSLLGVDSTTPVPDQTSDFLFLDSLLDMKPENVLFLDQTFISDYDPTIWTSEVLHSIDPIAMLSTSRDIETQPPDQQPTIPPLIDRLSQKCNINHSVLHAALHGYFDFAGLCLPIIYEDAFWTDCHAGLCSPALVYAIACRGIPFINVEPPASKTKYQHQLACGFRESFFEAQQTTIPQESIRLDNLEALALMINYEYDNDNADPSSSISSHLGSLFLTLDSLVLMILQSRIDTHDSSSAMTTLCRATQRRSLLFWHVYGLDAFQSLDHKRISRIQDDTVEITDRLSRDEIGDGGYLDAMLSLAIIARRIVQLLCSPIARRRGVSSDDVQSLYDQLRRWRKHSCSDYLEWDEKVVNQSRLMDRGEGFITGKHMKLYQAVVKLLEFNCYLQIEDCVIKYGIQEKPILGGEILSLQVQYQSLRAACGIADVCGWISHNHIEGRQGKEGHCEVQYFVIDLSPDILRNLCAGACYWLCIRCKTLSCRGFLPIPQPNSSLSERDGREQDGADADVRYIKGYIETAKQLRDGVAVAKSHKDTEKIVARLDEQLSSLQKLINN</sequence>
<keyword evidence="2" id="KW-0805">Transcription regulation</keyword>
<name>A0AAD4PY39_9EURO</name>
<accession>A0AAD4PY39</accession>
<dbReference type="PANTHER" id="PTHR46910">
    <property type="entry name" value="TRANSCRIPTION FACTOR PDR1"/>
    <property type="match status" value="1"/>
</dbReference>
<dbReference type="Pfam" id="PF00172">
    <property type="entry name" value="Zn_clus"/>
    <property type="match status" value="1"/>
</dbReference>
<dbReference type="Proteomes" id="UP001201262">
    <property type="component" value="Unassembled WGS sequence"/>
</dbReference>
<reference evidence="8" key="1">
    <citation type="submission" date="2021-12" db="EMBL/GenBank/DDBJ databases">
        <title>Convergent genome expansion in fungi linked to evolution of root-endophyte symbiosis.</title>
        <authorList>
            <consortium name="DOE Joint Genome Institute"/>
            <person name="Ke Y.-H."/>
            <person name="Bonito G."/>
            <person name="Liao H.-L."/>
            <person name="Looney B."/>
            <person name="Rojas-Flechas A."/>
            <person name="Nash J."/>
            <person name="Hameed K."/>
            <person name="Schadt C."/>
            <person name="Martin F."/>
            <person name="Crous P.W."/>
            <person name="Miettinen O."/>
            <person name="Magnuson J.K."/>
            <person name="Labbe J."/>
            <person name="Jacobson D."/>
            <person name="Doktycz M.J."/>
            <person name="Veneault-Fourrey C."/>
            <person name="Kuo A."/>
            <person name="Mondo S."/>
            <person name="Calhoun S."/>
            <person name="Riley R."/>
            <person name="Ohm R."/>
            <person name="LaButti K."/>
            <person name="Andreopoulos B."/>
            <person name="Pangilinan J."/>
            <person name="Nolan M."/>
            <person name="Tritt A."/>
            <person name="Clum A."/>
            <person name="Lipzen A."/>
            <person name="Daum C."/>
            <person name="Barry K."/>
            <person name="Grigoriev I.V."/>
            <person name="Vilgalys R."/>
        </authorList>
    </citation>
    <scope>NUCLEOTIDE SEQUENCE</scope>
    <source>
        <strain evidence="8">PMI_201</strain>
    </source>
</reference>
<gene>
    <name evidence="8" type="ORF">BGW36DRAFT_429696</name>
</gene>
<dbReference type="EMBL" id="JAJTJA010000009">
    <property type="protein sequence ID" value="KAH8693656.1"/>
    <property type="molecule type" value="Genomic_DNA"/>
</dbReference>
<keyword evidence="3" id="KW-0238">DNA-binding</keyword>
<proteinExistence type="predicted"/>
<evidence type="ECO:0000256" key="6">
    <source>
        <dbReference type="SAM" id="MobiDB-lite"/>
    </source>
</evidence>
<keyword evidence="9" id="KW-1185">Reference proteome</keyword>
<feature type="region of interest" description="Disordered" evidence="6">
    <location>
        <begin position="54"/>
        <end position="86"/>
    </location>
</feature>
<dbReference type="InterPro" id="IPR036864">
    <property type="entry name" value="Zn2-C6_fun-type_DNA-bd_sf"/>
</dbReference>
<dbReference type="InterPro" id="IPR007219">
    <property type="entry name" value="XnlR_reg_dom"/>
</dbReference>
<feature type="domain" description="Zn(2)-C6 fungal-type" evidence="7">
    <location>
        <begin position="11"/>
        <end position="47"/>
    </location>
</feature>
<keyword evidence="5" id="KW-0539">Nucleus</keyword>